<dbReference type="EMBL" id="JBHTJT010000007">
    <property type="protein sequence ID" value="MFD0979064.1"/>
    <property type="molecule type" value="Genomic_DNA"/>
</dbReference>
<accession>A0ABW3ILV0</accession>
<dbReference type="CDD" id="cd01392">
    <property type="entry name" value="HTH_LacI"/>
    <property type="match status" value="1"/>
</dbReference>
<dbReference type="InterPro" id="IPR010982">
    <property type="entry name" value="Lambda_DNA-bd_dom_sf"/>
</dbReference>
<dbReference type="InterPro" id="IPR046335">
    <property type="entry name" value="LacI/GalR-like_sensor"/>
</dbReference>
<dbReference type="Pfam" id="PF13377">
    <property type="entry name" value="Peripla_BP_3"/>
    <property type="match status" value="1"/>
</dbReference>
<evidence type="ECO:0000313" key="6">
    <source>
        <dbReference type="Proteomes" id="UP001597108"/>
    </source>
</evidence>
<dbReference type="PANTHER" id="PTHR30146:SF2">
    <property type="entry name" value="HTH-TYPE TRANSCRIPTIONAL REGULATOR GNTR"/>
    <property type="match status" value="1"/>
</dbReference>
<feature type="domain" description="HTH lacI-type" evidence="4">
    <location>
        <begin position="11"/>
        <end position="65"/>
    </location>
</feature>
<evidence type="ECO:0000256" key="2">
    <source>
        <dbReference type="ARBA" id="ARBA00023125"/>
    </source>
</evidence>
<dbReference type="InterPro" id="IPR028082">
    <property type="entry name" value="Peripla_BP_I"/>
</dbReference>
<protein>
    <submittedName>
        <fullName evidence="5">LacI family DNA-binding transcriptional regulator</fullName>
    </submittedName>
</protein>
<keyword evidence="6" id="KW-1185">Reference proteome</keyword>
<evidence type="ECO:0000259" key="4">
    <source>
        <dbReference type="PROSITE" id="PS50932"/>
    </source>
</evidence>
<evidence type="ECO:0000313" key="5">
    <source>
        <dbReference type="EMBL" id="MFD0979064.1"/>
    </source>
</evidence>
<comment type="caution">
    <text evidence="5">The sequence shown here is derived from an EMBL/GenBank/DDBJ whole genome shotgun (WGS) entry which is preliminary data.</text>
</comment>
<organism evidence="5 6">
    <name type="scientific">Tropicimonas aquimaris</name>
    <dbReference type="NCBI Taxonomy" id="914152"/>
    <lineage>
        <taxon>Bacteria</taxon>
        <taxon>Pseudomonadati</taxon>
        <taxon>Pseudomonadota</taxon>
        <taxon>Alphaproteobacteria</taxon>
        <taxon>Rhodobacterales</taxon>
        <taxon>Roseobacteraceae</taxon>
        <taxon>Tropicimonas</taxon>
    </lineage>
</organism>
<dbReference type="Gene3D" id="3.40.50.2300">
    <property type="match status" value="2"/>
</dbReference>
<dbReference type="InterPro" id="IPR000843">
    <property type="entry name" value="HTH_LacI"/>
</dbReference>
<sequence length="349" mass="37650">MPAKTKHSNRVTLDDVAREAGVSAITVSRCIRAPEKVAAPSRLRIQAAIDRLGYVPHMAASALASRRTNVLGLIVPSVTNSVFSDVLLGVYDAIETTGLSVQIANSRYSPSEEETLIRTFLAQRPAGLIVSGVDQTPTGRALLEAADCPVVQIMDVTDDPIDMLVGFSHFDSAASVVRHFMEQGYRRPAILSARMDPRSQVRVSGFRREAERLGIFDPRRVVTTQGRSSVGTGCQLFADLMARAPDADCVFCNNDDLALGVLFEAARRNIRVPEALGVCGFNDLEISAYVNPSLTTVATPRYRTGQEAVRLVAVALGPGVEEAERHLRLEAKLVVRASSQPGWTGPTAP</sequence>
<name>A0ABW3ILV0_9RHOB</name>
<evidence type="ECO:0000256" key="1">
    <source>
        <dbReference type="ARBA" id="ARBA00023015"/>
    </source>
</evidence>
<dbReference type="Proteomes" id="UP001597108">
    <property type="component" value="Unassembled WGS sequence"/>
</dbReference>
<dbReference type="PANTHER" id="PTHR30146">
    <property type="entry name" value="LACI-RELATED TRANSCRIPTIONAL REPRESSOR"/>
    <property type="match status" value="1"/>
</dbReference>
<dbReference type="CDD" id="cd01575">
    <property type="entry name" value="PBP1_GntR"/>
    <property type="match status" value="1"/>
</dbReference>
<dbReference type="Gene3D" id="1.10.260.40">
    <property type="entry name" value="lambda repressor-like DNA-binding domains"/>
    <property type="match status" value="1"/>
</dbReference>
<evidence type="ECO:0000256" key="3">
    <source>
        <dbReference type="ARBA" id="ARBA00023163"/>
    </source>
</evidence>
<dbReference type="GO" id="GO:0003677">
    <property type="term" value="F:DNA binding"/>
    <property type="evidence" value="ECO:0007669"/>
    <property type="project" value="UniProtKB-KW"/>
</dbReference>
<keyword evidence="3" id="KW-0804">Transcription</keyword>
<keyword evidence="2 5" id="KW-0238">DNA-binding</keyword>
<dbReference type="SUPFAM" id="SSF47413">
    <property type="entry name" value="lambda repressor-like DNA-binding domains"/>
    <property type="match status" value="1"/>
</dbReference>
<dbReference type="PROSITE" id="PS50932">
    <property type="entry name" value="HTH_LACI_2"/>
    <property type="match status" value="1"/>
</dbReference>
<keyword evidence="1" id="KW-0805">Transcription regulation</keyword>
<dbReference type="Pfam" id="PF00356">
    <property type="entry name" value="LacI"/>
    <property type="match status" value="1"/>
</dbReference>
<gene>
    <name evidence="5" type="ORF">ACFQ2S_05305</name>
</gene>
<reference evidence="6" key="1">
    <citation type="journal article" date="2019" name="Int. J. Syst. Evol. Microbiol.">
        <title>The Global Catalogue of Microorganisms (GCM) 10K type strain sequencing project: providing services to taxonomists for standard genome sequencing and annotation.</title>
        <authorList>
            <consortium name="The Broad Institute Genomics Platform"/>
            <consortium name="The Broad Institute Genome Sequencing Center for Infectious Disease"/>
            <person name="Wu L."/>
            <person name="Ma J."/>
        </authorList>
    </citation>
    <scope>NUCLEOTIDE SEQUENCE [LARGE SCALE GENOMIC DNA]</scope>
    <source>
        <strain evidence="6">CCUG 60524</strain>
    </source>
</reference>
<dbReference type="SMART" id="SM00354">
    <property type="entry name" value="HTH_LACI"/>
    <property type="match status" value="1"/>
</dbReference>
<dbReference type="RefSeq" id="WP_386073305.1">
    <property type="nucleotide sequence ID" value="NZ_JBHTJT010000007.1"/>
</dbReference>
<proteinExistence type="predicted"/>
<dbReference type="SUPFAM" id="SSF53822">
    <property type="entry name" value="Periplasmic binding protein-like I"/>
    <property type="match status" value="1"/>
</dbReference>